<keyword evidence="1" id="KW-0378">Hydrolase</keyword>
<accession>A0A831RQR1</accession>
<name>A0A831RQR1_9GAMM</name>
<sequence length="328" mass="36039">MATTNEKGFHIAWEQIEKLGEEAPGRIDSYRAEKLAGLDRVTRSRLVQSRRERARLEFKHGSGAQAVLEADRRMAGQHRLLVAARMERARTVAPRPQRLAGAWILHGHVRNRDGLAAVGAVVALYPDAEGRQEALVETRSDSSGYYRLQYSRPQWEKLVAAASGGAATTGEEAGGTVLHSNAAAGEEEGTTRHRPEAEGRGHRLAAGLRINTRARELFAREPVHVGARPDGGSVTMAAAPLYPAPSMITYRDLVLEQTGLGGAACALRTRHLGNSGTRELHDLEHESSGCRIEQIRPDHRVYFRNEKEAAALGYDYCAYCYGKSRSKR</sequence>
<keyword evidence="1" id="KW-0121">Carboxypeptidase</keyword>
<gene>
    <name evidence="1" type="ORF">ENI96_11210</name>
</gene>
<organism evidence="1">
    <name type="scientific">Sedimenticola thiotaurini</name>
    <dbReference type="NCBI Taxonomy" id="1543721"/>
    <lineage>
        <taxon>Bacteria</taxon>
        <taxon>Pseudomonadati</taxon>
        <taxon>Pseudomonadota</taxon>
        <taxon>Gammaproteobacteria</taxon>
        <taxon>Chromatiales</taxon>
        <taxon>Sedimenticolaceae</taxon>
        <taxon>Sedimenticola</taxon>
    </lineage>
</organism>
<comment type="caution">
    <text evidence="1">The sequence shown here is derived from an EMBL/GenBank/DDBJ whole genome shotgun (WGS) entry which is preliminary data.</text>
</comment>
<dbReference type="AlphaFoldDB" id="A0A831RQR1"/>
<dbReference type="GO" id="GO:0004180">
    <property type="term" value="F:carboxypeptidase activity"/>
    <property type="evidence" value="ECO:0007669"/>
    <property type="project" value="UniProtKB-KW"/>
</dbReference>
<reference evidence="1" key="1">
    <citation type="journal article" date="2020" name="mSystems">
        <title>Genome- and Community-Level Interaction Insights into Carbon Utilization and Element Cycling Functions of Hydrothermarchaeota in Hydrothermal Sediment.</title>
        <authorList>
            <person name="Zhou Z."/>
            <person name="Liu Y."/>
            <person name="Xu W."/>
            <person name="Pan J."/>
            <person name="Luo Z.H."/>
            <person name="Li M."/>
        </authorList>
    </citation>
    <scope>NUCLEOTIDE SEQUENCE [LARGE SCALE GENOMIC DNA]</scope>
    <source>
        <strain evidence="1">HyVt-443</strain>
    </source>
</reference>
<protein>
    <submittedName>
        <fullName evidence="1">Carboxypeptidase regulatory-like domain-containing protein</fullName>
    </submittedName>
</protein>
<dbReference type="Proteomes" id="UP000886251">
    <property type="component" value="Unassembled WGS sequence"/>
</dbReference>
<dbReference type="EMBL" id="DRKP01000136">
    <property type="protein sequence ID" value="HEB96984.1"/>
    <property type="molecule type" value="Genomic_DNA"/>
</dbReference>
<proteinExistence type="predicted"/>
<keyword evidence="1" id="KW-0645">Protease</keyword>
<evidence type="ECO:0000313" key="1">
    <source>
        <dbReference type="EMBL" id="HEB96984.1"/>
    </source>
</evidence>